<keyword evidence="11 13" id="KW-0408">Iron</keyword>
<evidence type="ECO:0000256" key="12">
    <source>
        <dbReference type="ARBA" id="ARBA00023136"/>
    </source>
</evidence>
<evidence type="ECO:0000313" key="14">
    <source>
        <dbReference type="EMBL" id="MBF0969585.1"/>
    </source>
</evidence>
<comment type="subcellular location">
    <subcellularLocation>
        <location evidence="1">Cell inner membrane</location>
        <topology evidence="1">Multi-pass membrane protein</topology>
    </subcellularLocation>
</comment>
<feature type="transmembrane region" description="Helical" evidence="13">
    <location>
        <begin position="96"/>
        <end position="121"/>
    </location>
</feature>
<feature type="transmembrane region" description="Helical" evidence="13">
    <location>
        <begin position="57"/>
        <end position="76"/>
    </location>
</feature>
<dbReference type="GO" id="GO:0019646">
    <property type="term" value="P:aerobic electron transport chain"/>
    <property type="evidence" value="ECO:0007669"/>
    <property type="project" value="InterPro"/>
</dbReference>
<keyword evidence="5" id="KW-0997">Cell inner membrane</keyword>
<keyword evidence="7 13" id="KW-0812">Transmembrane</keyword>
<keyword evidence="8 13" id="KW-0479">Metal-binding</keyword>
<evidence type="ECO:0000256" key="10">
    <source>
        <dbReference type="ARBA" id="ARBA00022989"/>
    </source>
</evidence>
<name>A0A929RUQ8_9BACT</name>
<evidence type="ECO:0000256" key="2">
    <source>
        <dbReference type="ARBA" id="ARBA00009819"/>
    </source>
</evidence>
<keyword evidence="4 13" id="KW-1003">Cell membrane</keyword>
<keyword evidence="9 13" id="KW-0249">Electron transport</keyword>
<evidence type="ECO:0000256" key="1">
    <source>
        <dbReference type="ARBA" id="ARBA00004429"/>
    </source>
</evidence>
<evidence type="ECO:0000256" key="5">
    <source>
        <dbReference type="ARBA" id="ARBA00022519"/>
    </source>
</evidence>
<dbReference type="PANTHER" id="PTHR30365">
    <property type="entry name" value="CYTOCHROME D UBIQUINOL OXIDASE"/>
    <property type="match status" value="1"/>
</dbReference>
<dbReference type="AlphaFoldDB" id="A0A929RUQ8"/>
<dbReference type="GO" id="GO:0005886">
    <property type="term" value="C:plasma membrane"/>
    <property type="evidence" value="ECO:0007669"/>
    <property type="project" value="UniProtKB-SubCell"/>
</dbReference>
<gene>
    <name evidence="14" type="ORF">HXK21_00875</name>
</gene>
<evidence type="ECO:0000256" key="3">
    <source>
        <dbReference type="ARBA" id="ARBA00022448"/>
    </source>
</evidence>
<dbReference type="EMBL" id="JABZGR010000001">
    <property type="protein sequence ID" value="MBF0969585.1"/>
    <property type="molecule type" value="Genomic_DNA"/>
</dbReference>
<dbReference type="RefSeq" id="WP_303762591.1">
    <property type="nucleotide sequence ID" value="NZ_JABZGR010000001.1"/>
</dbReference>
<dbReference type="InterPro" id="IPR002585">
    <property type="entry name" value="Cyt-d_ubiquinol_oxidase_su_1"/>
</dbReference>
<dbReference type="PIRSF" id="PIRSF006446">
    <property type="entry name" value="Cyt_quinol_oxidase_1"/>
    <property type="match status" value="1"/>
</dbReference>
<dbReference type="GO" id="GO:0020037">
    <property type="term" value="F:heme binding"/>
    <property type="evidence" value="ECO:0007669"/>
    <property type="project" value="TreeGrafter"/>
</dbReference>
<organism evidence="14 15">
    <name type="scientific">Alloprevotella tannerae</name>
    <dbReference type="NCBI Taxonomy" id="76122"/>
    <lineage>
        <taxon>Bacteria</taxon>
        <taxon>Pseudomonadati</taxon>
        <taxon>Bacteroidota</taxon>
        <taxon>Bacteroidia</taxon>
        <taxon>Bacteroidales</taxon>
        <taxon>Prevotellaceae</taxon>
        <taxon>Alloprevotella</taxon>
    </lineage>
</organism>
<dbReference type="PANTHER" id="PTHR30365:SF0">
    <property type="entry name" value="CYTOCHROME BD-I UBIQUINOL OXIDASE SUBUNIT 1"/>
    <property type="match status" value="1"/>
</dbReference>
<dbReference type="Pfam" id="PF01654">
    <property type="entry name" value="Cyt_bd_oxida_I"/>
    <property type="match status" value="1"/>
</dbReference>
<protein>
    <submittedName>
        <fullName evidence="14">Cytochrome ubiquinol oxidase subunit I</fullName>
    </submittedName>
</protein>
<feature type="transmembrane region" description="Helical" evidence="13">
    <location>
        <begin position="223"/>
        <end position="241"/>
    </location>
</feature>
<evidence type="ECO:0000256" key="4">
    <source>
        <dbReference type="ARBA" id="ARBA00022475"/>
    </source>
</evidence>
<evidence type="ECO:0000256" key="11">
    <source>
        <dbReference type="ARBA" id="ARBA00023004"/>
    </source>
</evidence>
<dbReference type="GO" id="GO:0046872">
    <property type="term" value="F:metal ion binding"/>
    <property type="evidence" value="ECO:0007669"/>
    <property type="project" value="UniProtKB-UniRule"/>
</dbReference>
<dbReference type="Proteomes" id="UP000704068">
    <property type="component" value="Unassembled WGS sequence"/>
</dbReference>
<evidence type="ECO:0000256" key="13">
    <source>
        <dbReference type="PIRNR" id="PIRNR006446"/>
    </source>
</evidence>
<evidence type="ECO:0000256" key="7">
    <source>
        <dbReference type="ARBA" id="ARBA00022692"/>
    </source>
</evidence>
<feature type="transmembrane region" description="Helical" evidence="13">
    <location>
        <begin position="456"/>
        <end position="478"/>
    </location>
</feature>
<accession>A0A929RUQ8</accession>
<feature type="transmembrane region" description="Helical" evidence="13">
    <location>
        <begin position="20"/>
        <end position="45"/>
    </location>
</feature>
<dbReference type="GO" id="GO:0016682">
    <property type="term" value="F:oxidoreductase activity, acting on diphenols and related substances as donors, oxygen as acceptor"/>
    <property type="evidence" value="ECO:0007669"/>
    <property type="project" value="TreeGrafter"/>
</dbReference>
<evidence type="ECO:0000256" key="9">
    <source>
        <dbReference type="ARBA" id="ARBA00022982"/>
    </source>
</evidence>
<feature type="transmembrane region" description="Helical" evidence="13">
    <location>
        <begin position="411"/>
        <end position="434"/>
    </location>
</feature>
<keyword evidence="6 13" id="KW-0349">Heme</keyword>
<reference evidence="14" key="1">
    <citation type="submission" date="2020-04" db="EMBL/GenBank/DDBJ databases">
        <title>Deep metagenomics examines the oral microbiome during advanced dental caries in children, revealing novel taxa and co-occurrences with host molecules.</title>
        <authorList>
            <person name="Baker J.L."/>
            <person name="Morton J.T."/>
            <person name="Dinis M."/>
            <person name="Alvarez R."/>
            <person name="Tran N.C."/>
            <person name="Knight R."/>
            <person name="Edlund A."/>
        </authorList>
    </citation>
    <scope>NUCLEOTIDE SEQUENCE</scope>
    <source>
        <strain evidence="14">JCVI_34_bin.1</strain>
    </source>
</reference>
<comment type="caution">
    <text evidence="14">The sequence shown here is derived from an EMBL/GenBank/DDBJ whole genome shotgun (WGS) entry which is preliminary data.</text>
</comment>
<evidence type="ECO:0000256" key="8">
    <source>
        <dbReference type="ARBA" id="ARBA00022723"/>
    </source>
</evidence>
<dbReference type="GO" id="GO:0009055">
    <property type="term" value="F:electron transfer activity"/>
    <property type="evidence" value="ECO:0007669"/>
    <property type="project" value="UniProtKB-UniRule"/>
</dbReference>
<evidence type="ECO:0000313" key="15">
    <source>
        <dbReference type="Proteomes" id="UP000704068"/>
    </source>
</evidence>
<dbReference type="GO" id="GO:0070069">
    <property type="term" value="C:cytochrome complex"/>
    <property type="evidence" value="ECO:0007669"/>
    <property type="project" value="UniProtKB-UniRule"/>
</dbReference>
<comment type="similarity">
    <text evidence="2 13">Belongs to the cytochrome ubiquinol oxidase subunit 1 family.</text>
</comment>
<feature type="transmembrane region" description="Helical" evidence="13">
    <location>
        <begin position="193"/>
        <end position="211"/>
    </location>
</feature>
<keyword evidence="3 13" id="KW-0813">Transport</keyword>
<keyword evidence="12 13" id="KW-0472">Membrane</keyword>
<evidence type="ECO:0000256" key="6">
    <source>
        <dbReference type="ARBA" id="ARBA00022617"/>
    </source>
</evidence>
<keyword evidence="10 13" id="KW-1133">Transmembrane helix</keyword>
<sequence length="495" mass="54413">MEPLTALLDWSRAQFALTACYHWLFVPLTLGLAVIMGIMETIYVVKGGEVWKRTAQFWMKLFGINFAIGVATGLILEFEFGTNWSNYSWFVGDIFGAPLAIEGIFAFFMEATFIAVMFFGWNKVGRKFHLASTWLTGLGATISAWWILVANAWMQHPVGMRFNPETVRNEMVSFSDVALSGAAVTKFVHTVTSSWMVGAVFAVGVSCWFLLRKRNQQLALRSIRVAALVGISATILTIITGDVSGVEMAKHQPMKLAAAEGLEKGGTRAAFSIVPGVEVPGVLSVLATHDIDGFVPGMQDIINGYTTPDGQKVMGAAEKMARGKKALADFTTFRSKMKTDSVGAQVARDSLMKNVDYFGYGYINDNAELIPPVGLVFWSFRVMVGLGMALMLVLILVWWFERKGTLAKKTWLHRIGVWSIPAVFIASQAGWIVAELGRQPWAIQDLLPVGAALSDLSVGSVMTTFFLFLVIFTVLLIAEISIMTKAVRTQEEIPD</sequence>
<feature type="transmembrane region" description="Helical" evidence="13">
    <location>
        <begin position="375"/>
        <end position="399"/>
    </location>
</feature>
<feature type="transmembrane region" description="Helical" evidence="13">
    <location>
        <begin position="133"/>
        <end position="154"/>
    </location>
</feature>
<proteinExistence type="inferred from homology"/>